<feature type="transmembrane region" description="Helical" evidence="7">
    <location>
        <begin position="266"/>
        <end position="285"/>
    </location>
</feature>
<feature type="domain" description="Major facilitator superfamily (MFS) profile" evidence="8">
    <location>
        <begin position="112"/>
        <end position="553"/>
    </location>
</feature>
<feature type="transmembrane region" description="Helical" evidence="7">
    <location>
        <begin position="211"/>
        <end position="229"/>
    </location>
</feature>
<sequence>MWRNPWFTACCQGLRPLAANHRTYVHNEPFSVPNTDTTGTLGLGDDSALRRVLVVLPSRDPSAASVTLTFAMSTEPKDAEALPTKSEPASEAPVVDSRPSYSVFTRWEKRNIVIGAAAAAFFSPLTAQIYLPALNLLSDDFKVSGAEANLTVTTYMIFQGITPMFIGSLADSAGRRPAYMICFIIYLAANVGCALAPSYVALLVLRMLQSAGSSTTVALCQAVVADIVTSAERGQYVAFMTIPIILAPALGPVIGGLLAQFLGWRWIFWFLTILAAVVFILYALFMPETCRNIVGDGSIRPQRMYRTFWQLGKDAYRKRKAERGGGGADLEQTTSHASQKRKPPTKKPNLLRSLTILFELEMFLLLAYSSIVFAGFYSIATAMPAMLADIYGFDEIKVGLMYLPLAGGSIVAAFIMGKLVNWNYRRHCQKLGVPYERSKQQDLSAFPIEKARLEIGIPLLLLSAVVLLAWGWAMQYRAHLAVPCVLLFLMGIDVNPSNAGAATASNNLTRCLVGAAASAVIDPSRIESEDLTVDLFAPIHELRCPMDLQLPWK</sequence>
<feature type="transmembrane region" description="Helical" evidence="7">
    <location>
        <begin position="236"/>
        <end position="260"/>
    </location>
</feature>
<evidence type="ECO:0000259" key="8">
    <source>
        <dbReference type="PROSITE" id="PS50850"/>
    </source>
</evidence>
<evidence type="ECO:0000313" key="10">
    <source>
        <dbReference type="Proteomes" id="UP001408356"/>
    </source>
</evidence>
<keyword evidence="3 7" id="KW-0812">Transmembrane</keyword>
<dbReference type="PROSITE" id="PS50850">
    <property type="entry name" value="MFS"/>
    <property type="match status" value="1"/>
</dbReference>
<feature type="transmembrane region" description="Helical" evidence="7">
    <location>
        <begin position="112"/>
        <end position="130"/>
    </location>
</feature>
<evidence type="ECO:0000256" key="3">
    <source>
        <dbReference type="ARBA" id="ARBA00022692"/>
    </source>
</evidence>
<dbReference type="Proteomes" id="UP001408356">
    <property type="component" value="Unassembled WGS sequence"/>
</dbReference>
<comment type="caution">
    <text evidence="9">The sequence shown here is derived from an EMBL/GenBank/DDBJ whole genome shotgun (WGS) entry which is preliminary data.</text>
</comment>
<dbReference type="InterPro" id="IPR020846">
    <property type="entry name" value="MFS_dom"/>
</dbReference>
<gene>
    <name evidence="9" type="ORF">SUNI508_03800</name>
</gene>
<dbReference type="InterPro" id="IPR036259">
    <property type="entry name" value="MFS_trans_sf"/>
</dbReference>
<dbReference type="PANTHER" id="PTHR23502">
    <property type="entry name" value="MAJOR FACILITATOR SUPERFAMILY"/>
    <property type="match status" value="1"/>
</dbReference>
<keyword evidence="10" id="KW-1185">Reference proteome</keyword>
<evidence type="ECO:0000256" key="6">
    <source>
        <dbReference type="SAM" id="MobiDB-lite"/>
    </source>
</evidence>
<evidence type="ECO:0000313" key="9">
    <source>
        <dbReference type="EMBL" id="KAK9423784.1"/>
    </source>
</evidence>
<feature type="transmembrane region" description="Helical" evidence="7">
    <location>
        <begin position="356"/>
        <end position="380"/>
    </location>
</feature>
<evidence type="ECO:0000256" key="1">
    <source>
        <dbReference type="ARBA" id="ARBA00004141"/>
    </source>
</evidence>
<name>A0ABR2VA45_9PEZI</name>
<feature type="transmembrane region" description="Helical" evidence="7">
    <location>
        <begin position="150"/>
        <end position="169"/>
    </location>
</feature>
<evidence type="ECO:0000256" key="2">
    <source>
        <dbReference type="ARBA" id="ARBA00022448"/>
    </source>
</evidence>
<evidence type="ECO:0000256" key="4">
    <source>
        <dbReference type="ARBA" id="ARBA00022989"/>
    </source>
</evidence>
<dbReference type="SUPFAM" id="SSF103473">
    <property type="entry name" value="MFS general substrate transporter"/>
    <property type="match status" value="1"/>
</dbReference>
<keyword evidence="5 7" id="KW-0472">Membrane</keyword>
<reference evidence="9 10" key="1">
    <citation type="journal article" date="2024" name="J. Plant Pathol.">
        <title>Sequence and assembly of the genome of Seiridium unicorne, isolate CBS 538.82, causal agent of cypress canker disease.</title>
        <authorList>
            <person name="Scali E."/>
            <person name="Rocca G.D."/>
            <person name="Danti R."/>
            <person name="Garbelotto M."/>
            <person name="Barberini S."/>
            <person name="Baroncelli R."/>
            <person name="Emiliani G."/>
        </authorList>
    </citation>
    <scope>NUCLEOTIDE SEQUENCE [LARGE SCALE GENOMIC DNA]</scope>
    <source>
        <strain evidence="9 10">BM-138-508</strain>
    </source>
</reference>
<protein>
    <submittedName>
        <fullName evidence="9">Major facilitator superfamily transporter</fullName>
    </submittedName>
</protein>
<keyword evidence="4 7" id="KW-1133">Transmembrane helix</keyword>
<dbReference type="PANTHER" id="PTHR23502:SF51">
    <property type="entry name" value="QUINIDINE RESISTANCE PROTEIN 1-RELATED"/>
    <property type="match status" value="1"/>
</dbReference>
<evidence type="ECO:0000256" key="5">
    <source>
        <dbReference type="ARBA" id="ARBA00023136"/>
    </source>
</evidence>
<proteinExistence type="predicted"/>
<organism evidence="9 10">
    <name type="scientific">Seiridium unicorne</name>
    <dbReference type="NCBI Taxonomy" id="138068"/>
    <lineage>
        <taxon>Eukaryota</taxon>
        <taxon>Fungi</taxon>
        <taxon>Dikarya</taxon>
        <taxon>Ascomycota</taxon>
        <taxon>Pezizomycotina</taxon>
        <taxon>Sordariomycetes</taxon>
        <taxon>Xylariomycetidae</taxon>
        <taxon>Amphisphaeriales</taxon>
        <taxon>Sporocadaceae</taxon>
        <taxon>Seiridium</taxon>
    </lineage>
</organism>
<evidence type="ECO:0000256" key="7">
    <source>
        <dbReference type="SAM" id="Phobius"/>
    </source>
</evidence>
<dbReference type="Gene3D" id="1.20.1720.10">
    <property type="entry name" value="Multidrug resistance protein D"/>
    <property type="match status" value="2"/>
</dbReference>
<feature type="region of interest" description="Disordered" evidence="6">
    <location>
        <begin position="323"/>
        <end position="346"/>
    </location>
</feature>
<feature type="transmembrane region" description="Helical" evidence="7">
    <location>
        <begin position="181"/>
        <end position="205"/>
    </location>
</feature>
<dbReference type="Pfam" id="PF07690">
    <property type="entry name" value="MFS_1"/>
    <property type="match status" value="1"/>
</dbReference>
<feature type="transmembrane region" description="Helical" evidence="7">
    <location>
        <begin position="455"/>
        <end position="473"/>
    </location>
</feature>
<accession>A0ABR2VA45</accession>
<feature type="transmembrane region" description="Helical" evidence="7">
    <location>
        <begin position="400"/>
        <end position="420"/>
    </location>
</feature>
<dbReference type="InterPro" id="IPR011701">
    <property type="entry name" value="MFS"/>
</dbReference>
<keyword evidence="2" id="KW-0813">Transport</keyword>
<dbReference type="EMBL" id="JARVKF010000057">
    <property type="protein sequence ID" value="KAK9423784.1"/>
    <property type="molecule type" value="Genomic_DNA"/>
</dbReference>
<comment type="subcellular location">
    <subcellularLocation>
        <location evidence="1">Membrane</location>
        <topology evidence="1">Multi-pass membrane protein</topology>
    </subcellularLocation>
</comment>